<feature type="region of interest" description="Disordered" evidence="1">
    <location>
        <begin position="95"/>
        <end position="118"/>
    </location>
</feature>
<dbReference type="EMBL" id="QAPG01000010">
    <property type="protein sequence ID" value="TDZ39420.1"/>
    <property type="molecule type" value="Genomic_DNA"/>
</dbReference>
<comment type="caution">
    <text evidence="2">The sequence shown here is derived from an EMBL/GenBank/DDBJ whole genome shotgun (WGS) entry which is preliminary data.</text>
</comment>
<sequence length="147" mass="16086">MEADSDFLMALRGFASPSTNTERLAGRYPATRPPRQGCRLHVHTTGKTTPSPPSRPGHPLVMFVFPNSTTPFPPARGDPAGSGQAPTIITTTTTTTTHFTHDGPWTMGRGPWTKDHGRRPSFPLPTRLHVHLHSRPLHLEVDPCLVS</sequence>
<accession>A0A4R8QMG8</accession>
<keyword evidence="3" id="KW-1185">Reference proteome</keyword>
<dbReference type="AlphaFoldDB" id="A0A4R8QMG8"/>
<feature type="region of interest" description="Disordered" evidence="1">
    <location>
        <begin position="18"/>
        <end position="37"/>
    </location>
</feature>
<name>A0A4R8QMG8_9PEZI</name>
<evidence type="ECO:0000313" key="3">
    <source>
        <dbReference type="Proteomes" id="UP000295083"/>
    </source>
</evidence>
<organism evidence="2 3">
    <name type="scientific">Colletotrichum spinosum</name>
    <dbReference type="NCBI Taxonomy" id="1347390"/>
    <lineage>
        <taxon>Eukaryota</taxon>
        <taxon>Fungi</taxon>
        <taxon>Dikarya</taxon>
        <taxon>Ascomycota</taxon>
        <taxon>Pezizomycotina</taxon>
        <taxon>Sordariomycetes</taxon>
        <taxon>Hypocreomycetidae</taxon>
        <taxon>Glomerellales</taxon>
        <taxon>Glomerellaceae</taxon>
        <taxon>Colletotrichum</taxon>
        <taxon>Colletotrichum orbiculare species complex</taxon>
    </lineage>
</organism>
<reference evidence="2 3" key="1">
    <citation type="submission" date="2018-11" db="EMBL/GenBank/DDBJ databases">
        <title>Genome sequence and assembly of Colletotrichum spinosum.</title>
        <authorList>
            <person name="Gan P."/>
            <person name="Shirasu K."/>
        </authorList>
    </citation>
    <scope>NUCLEOTIDE SEQUENCE [LARGE SCALE GENOMIC DNA]</scope>
    <source>
        <strain evidence="2 3">CBS 515.97</strain>
    </source>
</reference>
<evidence type="ECO:0000313" key="2">
    <source>
        <dbReference type="EMBL" id="TDZ39420.1"/>
    </source>
</evidence>
<gene>
    <name evidence="2" type="ORF">C8035_v003376</name>
</gene>
<protein>
    <submittedName>
        <fullName evidence="2">Uncharacterized protein</fullName>
    </submittedName>
</protein>
<dbReference type="Proteomes" id="UP000295083">
    <property type="component" value="Unassembled WGS sequence"/>
</dbReference>
<evidence type="ECO:0000256" key="1">
    <source>
        <dbReference type="SAM" id="MobiDB-lite"/>
    </source>
</evidence>
<proteinExistence type="predicted"/>